<organism evidence="2 3">
    <name type="scientific">Botryotinia fuckeliana (strain B05.10)</name>
    <name type="common">Noble rot fungus</name>
    <name type="synonym">Botrytis cinerea</name>
    <dbReference type="NCBI Taxonomy" id="332648"/>
    <lineage>
        <taxon>Eukaryota</taxon>
        <taxon>Fungi</taxon>
        <taxon>Dikarya</taxon>
        <taxon>Ascomycota</taxon>
        <taxon>Pezizomycotina</taxon>
        <taxon>Leotiomycetes</taxon>
        <taxon>Helotiales</taxon>
        <taxon>Sclerotiniaceae</taxon>
        <taxon>Botrytis</taxon>
    </lineage>
</organism>
<dbReference type="OrthoDB" id="3478583at2759"/>
<feature type="region of interest" description="Disordered" evidence="1">
    <location>
        <begin position="197"/>
        <end position="217"/>
    </location>
</feature>
<reference evidence="2 3" key="3">
    <citation type="journal article" date="2017" name="Mol. Plant Pathol.">
        <title>A gapless genome sequence of the fungus Botrytis cinerea.</title>
        <authorList>
            <person name="Van Kan J.A."/>
            <person name="Stassen J.H."/>
            <person name="Mosbach A."/>
            <person name="Van Der Lee T.A."/>
            <person name="Faino L."/>
            <person name="Farmer A.D."/>
            <person name="Papasotiriou D.G."/>
            <person name="Zhou S."/>
            <person name="Seidl M.F."/>
            <person name="Cottam E."/>
            <person name="Edel D."/>
            <person name="Hahn M."/>
            <person name="Schwartz D.C."/>
            <person name="Dietrich R.A."/>
            <person name="Widdison S."/>
            <person name="Scalliet G."/>
        </authorList>
    </citation>
    <scope>NUCLEOTIDE SEQUENCE [LARGE SCALE GENOMIC DNA]</scope>
    <source>
        <strain evidence="2 3">B05.10</strain>
    </source>
</reference>
<dbReference type="RefSeq" id="XP_001556268.2">
    <property type="nucleotide sequence ID" value="XM_001556218.2"/>
</dbReference>
<dbReference type="GeneID" id="5436838"/>
<reference evidence="2 3" key="2">
    <citation type="journal article" date="2012" name="Eukaryot. Cell">
        <title>Genome update of Botrytis cinerea strains B05.10 and T4.</title>
        <authorList>
            <person name="Staats M."/>
            <person name="van Kan J.A."/>
        </authorList>
    </citation>
    <scope>NUCLEOTIDE SEQUENCE [LARGE SCALE GENOMIC DNA]</scope>
    <source>
        <strain evidence="2 3">B05.10</strain>
    </source>
</reference>
<dbReference type="EMBL" id="CP009810">
    <property type="protein sequence ID" value="ATZ50808.1"/>
    <property type="molecule type" value="Genomic_DNA"/>
</dbReference>
<dbReference type="VEuPathDB" id="FungiDB:Bcin06g02880"/>
<keyword evidence="3" id="KW-1185">Reference proteome</keyword>
<evidence type="ECO:0000313" key="3">
    <source>
        <dbReference type="Proteomes" id="UP000001798"/>
    </source>
</evidence>
<accession>A0A384JJM5</accession>
<protein>
    <submittedName>
        <fullName evidence="2">Uncharacterized protein</fullName>
    </submittedName>
</protein>
<dbReference type="AlphaFoldDB" id="A0A384JJM5"/>
<sequence length="217" mass="24460">MAEVTESPDATSTDTVMDDGIQFQLPTFHHNPRIHLERLAVFLAFREGFAHTAPATRNSFLGNKKKFVDRRREFFEYLIGKPEVSSRLHRMKKKRVLAAAEVLFGLGHLAPDSTMNKRFAHLSAEQIRSVEWRASVSLPPLKQEIGGMVDLGPISTRTRSNCEGCRKLKLMRDESQLCDKMERMCLCVEGRTATLNGGNRGADSKGNDDDDDEVHMI</sequence>
<feature type="compositionally biased region" description="Acidic residues" evidence="1">
    <location>
        <begin position="208"/>
        <end position="217"/>
    </location>
</feature>
<name>A0A384JJM5_BOTFB</name>
<gene>
    <name evidence="2" type="ORF">BCIN_06g02880</name>
</gene>
<dbReference type="KEGG" id="bfu:BCIN_06g02880"/>
<reference evidence="2 3" key="1">
    <citation type="journal article" date="2011" name="PLoS Genet.">
        <title>Genomic analysis of the necrotrophic fungal pathogens Sclerotinia sclerotiorum and Botrytis cinerea.</title>
        <authorList>
            <person name="Amselem J."/>
            <person name="Cuomo C.A."/>
            <person name="van Kan J.A."/>
            <person name="Viaud M."/>
            <person name="Benito E.P."/>
            <person name="Couloux A."/>
            <person name="Coutinho P.M."/>
            <person name="de Vries R.P."/>
            <person name="Dyer P.S."/>
            <person name="Fillinger S."/>
            <person name="Fournier E."/>
            <person name="Gout L."/>
            <person name="Hahn M."/>
            <person name="Kohn L."/>
            <person name="Lapalu N."/>
            <person name="Plummer K.M."/>
            <person name="Pradier J.M."/>
            <person name="Quevillon E."/>
            <person name="Sharon A."/>
            <person name="Simon A."/>
            <person name="ten Have A."/>
            <person name="Tudzynski B."/>
            <person name="Tudzynski P."/>
            <person name="Wincker P."/>
            <person name="Andrew M."/>
            <person name="Anthouard V."/>
            <person name="Beever R.E."/>
            <person name="Beffa R."/>
            <person name="Benoit I."/>
            <person name="Bouzid O."/>
            <person name="Brault B."/>
            <person name="Chen Z."/>
            <person name="Choquer M."/>
            <person name="Collemare J."/>
            <person name="Cotton P."/>
            <person name="Danchin E.G."/>
            <person name="Da Silva C."/>
            <person name="Gautier A."/>
            <person name="Giraud C."/>
            <person name="Giraud T."/>
            <person name="Gonzalez C."/>
            <person name="Grossetete S."/>
            <person name="Guldener U."/>
            <person name="Henrissat B."/>
            <person name="Howlett B.J."/>
            <person name="Kodira C."/>
            <person name="Kretschmer M."/>
            <person name="Lappartient A."/>
            <person name="Leroch M."/>
            <person name="Levis C."/>
            <person name="Mauceli E."/>
            <person name="Neuveglise C."/>
            <person name="Oeser B."/>
            <person name="Pearson M."/>
            <person name="Poulain J."/>
            <person name="Poussereau N."/>
            <person name="Quesneville H."/>
            <person name="Rascle C."/>
            <person name="Schumacher J."/>
            <person name="Segurens B."/>
            <person name="Sexton A."/>
            <person name="Silva E."/>
            <person name="Sirven C."/>
            <person name="Soanes D.M."/>
            <person name="Talbot N.J."/>
            <person name="Templeton M."/>
            <person name="Yandava C."/>
            <person name="Yarden O."/>
            <person name="Zeng Q."/>
            <person name="Rollins J.A."/>
            <person name="Lebrun M.H."/>
            <person name="Dickman M."/>
        </authorList>
    </citation>
    <scope>NUCLEOTIDE SEQUENCE [LARGE SCALE GENOMIC DNA]</scope>
    <source>
        <strain evidence="2 3">B05.10</strain>
    </source>
</reference>
<dbReference type="Proteomes" id="UP000001798">
    <property type="component" value="Chromosome 6"/>
</dbReference>
<proteinExistence type="predicted"/>
<evidence type="ECO:0000313" key="2">
    <source>
        <dbReference type="EMBL" id="ATZ50808.1"/>
    </source>
</evidence>
<evidence type="ECO:0000256" key="1">
    <source>
        <dbReference type="SAM" id="MobiDB-lite"/>
    </source>
</evidence>